<gene>
    <name evidence="1" type="ORF">ILT43_03630</name>
</gene>
<sequence length="102" mass="10404">MPDSFASFVNNPSAPSVRFVPVVKAEVDLPGGTCKALLARVAGTANLVDAEGRAGRRAVAAGVYSAALRARGDGPDGDRYLGAVLMFGLGLDWATLRSRGGG</sequence>
<reference evidence="1 2" key="1">
    <citation type="submission" date="2020-12" db="EMBL/GenBank/DDBJ databases">
        <title>Sphingomonas sp.</title>
        <authorList>
            <person name="Kim M.K."/>
        </authorList>
    </citation>
    <scope>NUCLEOTIDE SEQUENCE [LARGE SCALE GENOMIC DNA]</scope>
    <source>
        <strain evidence="1 2">BT552</strain>
    </source>
</reference>
<dbReference type="Proteomes" id="UP000763641">
    <property type="component" value="Unassembled WGS sequence"/>
</dbReference>
<evidence type="ECO:0000313" key="2">
    <source>
        <dbReference type="Proteomes" id="UP000763641"/>
    </source>
</evidence>
<proteinExistence type="predicted"/>
<keyword evidence="2" id="KW-1185">Reference proteome</keyword>
<organism evidence="1 2">
    <name type="scientific">Sphingomonas longa</name>
    <dbReference type="NCBI Taxonomy" id="2778730"/>
    <lineage>
        <taxon>Bacteria</taxon>
        <taxon>Pseudomonadati</taxon>
        <taxon>Pseudomonadota</taxon>
        <taxon>Alphaproteobacteria</taxon>
        <taxon>Sphingomonadales</taxon>
        <taxon>Sphingomonadaceae</taxon>
        <taxon>Sphingomonas</taxon>
    </lineage>
</organism>
<dbReference type="EMBL" id="JAFEMC010000001">
    <property type="protein sequence ID" value="MBM6575447.1"/>
    <property type="molecule type" value="Genomic_DNA"/>
</dbReference>
<dbReference type="RefSeq" id="WP_204194778.1">
    <property type="nucleotide sequence ID" value="NZ_JAFEMC010000001.1"/>
</dbReference>
<evidence type="ECO:0000313" key="1">
    <source>
        <dbReference type="EMBL" id="MBM6575447.1"/>
    </source>
</evidence>
<comment type="caution">
    <text evidence="1">The sequence shown here is derived from an EMBL/GenBank/DDBJ whole genome shotgun (WGS) entry which is preliminary data.</text>
</comment>
<protein>
    <submittedName>
        <fullName evidence="1">Uncharacterized protein</fullName>
    </submittedName>
</protein>
<name>A0ABS2D3F9_9SPHN</name>
<accession>A0ABS2D3F9</accession>